<gene>
    <name evidence="3" type="ORF">UFOPK2656_01668</name>
    <name evidence="4" type="ORF">UFOPK3099_02175</name>
    <name evidence="5" type="ORF">UFOPK3267_02334</name>
    <name evidence="6" type="ORF">UFOPK3651_01810</name>
    <name evidence="7" type="ORF">UFOPK3931_01182</name>
    <name evidence="2" type="ORF">UFOPK4189_01777</name>
</gene>
<dbReference type="Pfam" id="PF13577">
    <property type="entry name" value="SnoaL_4"/>
    <property type="match status" value="1"/>
</dbReference>
<proteinExistence type="predicted"/>
<reference evidence="6" key="1">
    <citation type="submission" date="2020-05" db="EMBL/GenBank/DDBJ databases">
        <authorList>
            <person name="Chiriac C."/>
            <person name="Salcher M."/>
            <person name="Ghai R."/>
            <person name="Kavagutti S V."/>
        </authorList>
    </citation>
    <scope>NUCLEOTIDE SEQUENCE</scope>
</reference>
<feature type="domain" description="SnoaL-like" evidence="1">
    <location>
        <begin position="12"/>
        <end position="136"/>
    </location>
</feature>
<evidence type="ECO:0000313" key="7">
    <source>
        <dbReference type="EMBL" id="CAB4986538.1"/>
    </source>
</evidence>
<dbReference type="AlphaFoldDB" id="A0A6J7IZ18"/>
<evidence type="ECO:0000313" key="3">
    <source>
        <dbReference type="EMBL" id="CAB4724492.1"/>
    </source>
</evidence>
<protein>
    <submittedName>
        <fullName evidence="6">Unannotated protein</fullName>
    </submittedName>
</protein>
<evidence type="ECO:0000259" key="1">
    <source>
        <dbReference type="Pfam" id="PF13577"/>
    </source>
</evidence>
<dbReference type="EMBL" id="CAFBOL010000024">
    <property type="protein sequence ID" value="CAB4986538.1"/>
    <property type="molecule type" value="Genomic_DNA"/>
</dbReference>
<evidence type="ECO:0000313" key="6">
    <source>
        <dbReference type="EMBL" id="CAB4936030.1"/>
    </source>
</evidence>
<dbReference type="InterPro" id="IPR037401">
    <property type="entry name" value="SnoaL-like"/>
</dbReference>
<organism evidence="6">
    <name type="scientific">freshwater metagenome</name>
    <dbReference type="NCBI Taxonomy" id="449393"/>
    <lineage>
        <taxon>unclassified sequences</taxon>
        <taxon>metagenomes</taxon>
        <taxon>ecological metagenomes</taxon>
    </lineage>
</organism>
<dbReference type="Gene3D" id="3.10.450.50">
    <property type="match status" value="1"/>
</dbReference>
<evidence type="ECO:0000313" key="4">
    <source>
        <dbReference type="EMBL" id="CAB4831893.1"/>
    </source>
</evidence>
<dbReference type="InterPro" id="IPR032710">
    <property type="entry name" value="NTF2-like_dom_sf"/>
</dbReference>
<dbReference type="EMBL" id="CAFBMT010000009">
    <property type="protein sequence ID" value="CAB4936030.1"/>
    <property type="molecule type" value="Genomic_DNA"/>
</dbReference>
<dbReference type="EMBL" id="CAFBIY010000159">
    <property type="protein sequence ID" value="CAB4852814.1"/>
    <property type="molecule type" value="Genomic_DNA"/>
</dbReference>
<accession>A0A6J7IZ18</accession>
<dbReference type="EMBL" id="CAFAAV010000200">
    <property type="protein sequence ID" value="CAB4831893.1"/>
    <property type="molecule type" value="Genomic_DNA"/>
</dbReference>
<sequence>MSELDGVFARLQRLEDLQAIHQLFIDYGRNLDQGNWAEYATLFADDGEVLLGPMGRAQGPDNIRALMEGLLGDKIGETIHIISSPAVVLDGDTATSEVMWTVLHRMEDGSPRLTACGRHKDQLVRQRGEWKIRKRRGFVDLPSTMTP</sequence>
<dbReference type="CDD" id="cd00531">
    <property type="entry name" value="NTF2_like"/>
    <property type="match status" value="1"/>
</dbReference>
<evidence type="ECO:0000313" key="2">
    <source>
        <dbReference type="EMBL" id="CAB4364008.1"/>
    </source>
</evidence>
<name>A0A6J7IZ18_9ZZZZ</name>
<dbReference type="SUPFAM" id="SSF54427">
    <property type="entry name" value="NTF2-like"/>
    <property type="match status" value="1"/>
</dbReference>
<dbReference type="EMBL" id="CAEZYF010000009">
    <property type="protein sequence ID" value="CAB4724492.1"/>
    <property type="molecule type" value="Genomic_DNA"/>
</dbReference>
<evidence type="ECO:0000313" key="5">
    <source>
        <dbReference type="EMBL" id="CAB4852814.1"/>
    </source>
</evidence>
<dbReference type="EMBL" id="CAESGF010000009">
    <property type="protein sequence ID" value="CAB4364008.1"/>
    <property type="molecule type" value="Genomic_DNA"/>
</dbReference>